<feature type="region of interest" description="Disordered" evidence="1">
    <location>
        <begin position="75"/>
        <end position="131"/>
    </location>
</feature>
<evidence type="ECO:0000256" key="1">
    <source>
        <dbReference type="SAM" id="MobiDB-lite"/>
    </source>
</evidence>
<feature type="compositionally biased region" description="Low complexity" evidence="1">
    <location>
        <begin position="86"/>
        <end position="107"/>
    </location>
</feature>
<dbReference type="RefSeq" id="XP_003336752.1">
    <property type="nucleotide sequence ID" value="XM_003336704.1"/>
</dbReference>
<reference key="1">
    <citation type="submission" date="2007-01" db="EMBL/GenBank/DDBJ databases">
        <title>The Genome Sequence of Puccinia graminis f. sp. tritici Strain CRL 75-36-700-3.</title>
        <authorList>
            <consortium name="The Broad Institute Genome Sequencing Platform"/>
            <person name="Birren B."/>
            <person name="Lander E."/>
            <person name="Galagan J."/>
            <person name="Nusbaum C."/>
            <person name="Devon K."/>
            <person name="Cuomo C."/>
            <person name="Jaffe D."/>
            <person name="Butler J."/>
            <person name="Alvarez P."/>
            <person name="Gnerre S."/>
            <person name="Grabherr M."/>
            <person name="Mauceli E."/>
            <person name="Brockman W."/>
            <person name="Young S."/>
            <person name="LaButti K."/>
            <person name="Sykes S."/>
            <person name="DeCaprio D."/>
            <person name="Crawford M."/>
            <person name="Koehrsen M."/>
            <person name="Engels R."/>
            <person name="Montgomery P."/>
            <person name="Pearson M."/>
            <person name="Howarth C."/>
            <person name="Larson L."/>
            <person name="White J."/>
            <person name="Zeng Q."/>
            <person name="Kodira C."/>
            <person name="Yandava C."/>
            <person name="Alvarado L."/>
            <person name="O'Leary S."/>
            <person name="Szabo L."/>
            <person name="Dean R."/>
            <person name="Schein J."/>
        </authorList>
    </citation>
    <scope>NUCLEOTIDE SEQUENCE</scope>
    <source>
        <strain>CRL 75-36-700-3</strain>
    </source>
</reference>
<accession>E3L708</accession>
<dbReference type="InParanoid" id="E3L708"/>
<feature type="compositionally biased region" description="Low complexity" evidence="1">
    <location>
        <begin position="38"/>
        <end position="48"/>
    </location>
</feature>
<gene>
    <name evidence="2" type="ORF">PGTG_18007</name>
</gene>
<evidence type="ECO:0000313" key="3">
    <source>
        <dbReference type="Proteomes" id="UP000008783"/>
    </source>
</evidence>
<name>E3L708_PUCGT</name>
<dbReference type="KEGG" id="pgr:PGTG_18007"/>
<dbReference type="EMBL" id="DS178362">
    <property type="protein sequence ID" value="EFP92333.1"/>
    <property type="molecule type" value="Genomic_DNA"/>
</dbReference>
<organism evidence="2 3">
    <name type="scientific">Puccinia graminis f. sp. tritici (strain CRL 75-36-700-3 / race SCCL)</name>
    <name type="common">Black stem rust fungus</name>
    <dbReference type="NCBI Taxonomy" id="418459"/>
    <lineage>
        <taxon>Eukaryota</taxon>
        <taxon>Fungi</taxon>
        <taxon>Dikarya</taxon>
        <taxon>Basidiomycota</taxon>
        <taxon>Pucciniomycotina</taxon>
        <taxon>Pucciniomycetes</taxon>
        <taxon>Pucciniales</taxon>
        <taxon>Pucciniaceae</taxon>
        <taxon>Puccinia</taxon>
    </lineage>
</organism>
<reference evidence="3" key="2">
    <citation type="journal article" date="2011" name="Proc. Natl. Acad. Sci. U.S.A.">
        <title>Obligate biotrophy features unraveled by the genomic analysis of rust fungi.</title>
        <authorList>
            <person name="Duplessis S."/>
            <person name="Cuomo C.A."/>
            <person name="Lin Y.-C."/>
            <person name="Aerts A."/>
            <person name="Tisserant E."/>
            <person name="Veneault-Fourrey C."/>
            <person name="Joly D.L."/>
            <person name="Hacquard S."/>
            <person name="Amselem J."/>
            <person name="Cantarel B.L."/>
            <person name="Chiu R."/>
            <person name="Coutinho P.M."/>
            <person name="Feau N."/>
            <person name="Field M."/>
            <person name="Frey P."/>
            <person name="Gelhaye E."/>
            <person name="Goldberg J."/>
            <person name="Grabherr M.G."/>
            <person name="Kodira C.D."/>
            <person name="Kohler A."/>
            <person name="Kuees U."/>
            <person name="Lindquist E.A."/>
            <person name="Lucas S.M."/>
            <person name="Mago R."/>
            <person name="Mauceli E."/>
            <person name="Morin E."/>
            <person name="Murat C."/>
            <person name="Pangilinan J.L."/>
            <person name="Park R."/>
            <person name="Pearson M."/>
            <person name="Quesneville H."/>
            <person name="Rouhier N."/>
            <person name="Sakthikumar S."/>
            <person name="Salamov A.A."/>
            <person name="Schmutz J."/>
            <person name="Selles B."/>
            <person name="Shapiro H."/>
            <person name="Tanguay P."/>
            <person name="Tuskan G.A."/>
            <person name="Henrissat B."/>
            <person name="Van de Peer Y."/>
            <person name="Rouze P."/>
            <person name="Ellis J.G."/>
            <person name="Dodds P.N."/>
            <person name="Schein J.E."/>
            <person name="Zhong S."/>
            <person name="Hamelin R.C."/>
            <person name="Grigoriev I.V."/>
            <person name="Szabo L.J."/>
            <person name="Martin F."/>
        </authorList>
    </citation>
    <scope>NUCLEOTIDE SEQUENCE [LARGE SCALE GENOMIC DNA]</scope>
    <source>
        <strain evidence="3">CRL 75-36-700-3 / race SCCL</strain>
    </source>
</reference>
<dbReference type="VEuPathDB" id="FungiDB:PGTG_18007"/>
<evidence type="ECO:0000313" key="2">
    <source>
        <dbReference type="EMBL" id="EFP92333.1"/>
    </source>
</evidence>
<dbReference type="AlphaFoldDB" id="E3L708"/>
<sequence>MPGFIQSIKSRLPQSPFSPPKQSVPALPSVDSAEPVEEAAQPAEQPSAEILPAEALIAPNSSTVALTLTPVTGLSSQQTFDDVEAPEPASASAEESATEPESSTQPEVAAPDVEEAPQLPETEPLATVSPAVEAEEPVISVPDVAEAVVAPETFAHQVFNALRII</sequence>
<dbReference type="Proteomes" id="UP000008783">
    <property type="component" value="Unassembled WGS sequence"/>
</dbReference>
<proteinExistence type="predicted"/>
<dbReference type="GeneID" id="10537995"/>
<dbReference type="OrthoDB" id="2507398at2759"/>
<dbReference type="HOGENOM" id="CLU_1611575_0_0_1"/>
<protein>
    <submittedName>
        <fullName evidence="2">Uncharacterized protein</fullName>
    </submittedName>
</protein>
<feature type="region of interest" description="Disordered" evidence="1">
    <location>
        <begin position="1"/>
        <end position="48"/>
    </location>
</feature>
<keyword evidence="3" id="KW-1185">Reference proteome</keyword>